<organism evidence="9 10">
    <name type="scientific">Tritrichomonas musculus</name>
    <dbReference type="NCBI Taxonomy" id="1915356"/>
    <lineage>
        <taxon>Eukaryota</taxon>
        <taxon>Metamonada</taxon>
        <taxon>Parabasalia</taxon>
        <taxon>Tritrichomonadida</taxon>
        <taxon>Tritrichomonadidae</taxon>
        <taxon>Tritrichomonas</taxon>
    </lineage>
</organism>
<evidence type="ECO:0000256" key="1">
    <source>
        <dbReference type="ARBA" id="ARBA00000707"/>
    </source>
</evidence>
<dbReference type="EC" id="3.4.19.12" evidence="2"/>
<evidence type="ECO:0000256" key="3">
    <source>
        <dbReference type="ARBA" id="ARBA00022670"/>
    </source>
</evidence>
<dbReference type="InterPro" id="IPR029071">
    <property type="entry name" value="Ubiquitin-like_domsf"/>
</dbReference>
<dbReference type="Proteomes" id="UP001470230">
    <property type="component" value="Unassembled WGS sequence"/>
</dbReference>
<evidence type="ECO:0000313" key="10">
    <source>
        <dbReference type="Proteomes" id="UP001470230"/>
    </source>
</evidence>
<keyword evidence="10" id="KW-1185">Reference proteome</keyword>
<dbReference type="InterPro" id="IPR044635">
    <property type="entry name" value="UBP14-like"/>
</dbReference>
<dbReference type="InterPro" id="IPR001394">
    <property type="entry name" value="Peptidase_C19_UCH"/>
</dbReference>
<accession>A0ABR2JTQ7</accession>
<proteinExistence type="predicted"/>
<feature type="compositionally biased region" description="Acidic residues" evidence="7">
    <location>
        <begin position="82"/>
        <end position="91"/>
    </location>
</feature>
<dbReference type="InterPro" id="IPR038765">
    <property type="entry name" value="Papain-like_cys_pep_sf"/>
</dbReference>
<dbReference type="SUPFAM" id="SSF54236">
    <property type="entry name" value="Ubiquitin-like"/>
    <property type="match status" value="1"/>
</dbReference>
<evidence type="ECO:0000259" key="8">
    <source>
        <dbReference type="PROSITE" id="PS50235"/>
    </source>
</evidence>
<sequence>MKVCVMWGSKKIEAECNTDEPIENFMKLLEKLTGVPVMRQKLMMRRNQIKITSKWSNFDVKPSSRFMLIGTAENPTVVADTPDNEEEEGPAENDNGITKGLKNLGNTCYLNSVLQVFRLIPEIPEALKEEQSATIGPNDVEKKVAKQLSIFLNNFPTNLNSFVELLRESNSDFKKRDQNNNFVQQDASECWNYLMKCINHYVGNKISDLFQIQFETKTKPLGSDDKPVTSIETDDRLRCIIDQNTNKIEQGIKTDSEIEKTSPDTGEPTVYTVQKLIKRLPKYLTIQMMRFFYKKEENYTAKIVRRVEHPFILDVFPWLTQELREKFVKNRELNKIQEAGYYNLKTIITHQGRSPDSGHYIAFAKVSDQWYKFDDEKVTEVDEEDIQSVNGSGDWHCSYILIYEAM</sequence>
<evidence type="ECO:0000256" key="7">
    <source>
        <dbReference type="SAM" id="MobiDB-lite"/>
    </source>
</evidence>
<dbReference type="PROSITE" id="PS00972">
    <property type="entry name" value="USP_1"/>
    <property type="match status" value="1"/>
</dbReference>
<evidence type="ECO:0000256" key="5">
    <source>
        <dbReference type="ARBA" id="ARBA00022801"/>
    </source>
</evidence>
<dbReference type="PANTHER" id="PTHR43982:SF1">
    <property type="entry name" value="UBIQUITIN CARBOXYL-TERMINAL HYDROLASE 14"/>
    <property type="match status" value="1"/>
</dbReference>
<dbReference type="SUPFAM" id="SSF54001">
    <property type="entry name" value="Cysteine proteinases"/>
    <property type="match status" value="1"/>
</dbReference>
<reference evidence="9 10" key="1">
    <citation type="submission" date="2024-04" db="EMBL/GenBank/DDBJ databases">
        <title>Tritrichomonas musculus Genome.</title>
        <authorList>
            <person name="Alves-Ferreira E."/>
            <person name="Grigg M."/>
            <person name="Lorenzi H."/>
            <person name="Galac M."/>
        </authorList>
    </citation>
    <scope>NUCLEOTIDE SEQUENCE [LARGE SCALE GENOMIC DNA]</scope>
    <source>
        <strain evidence="9 10">EAF2021</strain>
    </source>
</reference>
<name>A0ABR2JTQ7_9EUKA</name>
<keyword evidence="3" id="KW-0645">Protease</keyword>
<dbReference type="Gene3D" id="3.90.70.10">
    <property type="entry name" value="Cysteine proteinases"/>
    <property type="match status" value="1"/>
</dbReference>
<feature type="region of interest" description="Disordered" evidence="7">
    <location>
        <begin position="76"/>
        <end position="96"/>
    </location>
</feature>
<comment type="caution">
    <text evidence="9">The sequence shown here is derived from an EMBL/GenBank/DDBJ whole genome shotgun (WGS) entry which is preliminary data.</text>
</comment>
<dbReference type="InterPro" id="IPR028889">
    <property type="entry name" value="USP"/>
</dbReference>
<protein>
    <recommendedName>
        <fullName evidence="2">ubiquitinyl hydrolase 1</fullName>
        <ecNumber evidence="2">3.4.19.12</ecNumber>
    </recommendedName>
</protein>
<dbReference type="PROSITE" id="PS50235">
    <property type="entry name" value="USP_3"/>
    <property type="match status" value="1"/>
</dbReference>
<evidence type="ECO:0000313" key="9">
    <source>
        <dbReference type="EMBL" id="KAK8882175.1"/>
    </source>
</evidence>
<keyword evidence="6" id="KW-0788">Thiol protease</keyword>
<evidence type="ECO:0000256" key="6">
    <source>
        <dbReference type="ARBA" id="ARBA00022807"/>
    </source>
</evidence>
<dbReference type="InterPro" id="IPR018200">
    <property type="entry name" value="USP_CS"/>
</dbReference>
<gene>
    <name evidence="9" type="ORF">M9Y10_044815</name>
</gene>
<dbReference type="PANTHER" id="PTHR43982">
    <property type="entry name" value="UBIQUITIN CARBOXYL-TERMINAL HYDROLASE"/>
    <property type="match status" value="1"/>
</dbReference>
<evidence type="ECO:0000256" key="4">
    <source>
        <dbReference type="ARBA" id="ARBA00022786"/>
    </source>
</evidence>
<dbReference type="EMBL" id="JAPFFF010000009">
    <property type="protein sequence ID" value="KAK8882175.1"/>
    <property type="molecule type" value="Genomic_DNA"/>
</dbReference>
<keyword evidence="5" id="KW-0378">Hydrolase</keyword>
<evidence type="ECO:0000256" key="2">
    <source>
        <dbReference type="ARBA" id="ARBA00012759"/>
    </source>
</evidence>
<keyword evidence="4" id="KW-0833">Ubl conjugation pathway</keyword>
<feature type="domain" description="USP" evidence="8">
    <location>
        <begin position="99"/>
        <end position="406"/>
    </location>
</feature>
<dbReference type="Pfam" id="PF00443">
    <property type="entry name" value="UCH"/>
    <property type="match status" value="1"/>
</dbReference>
<dbReference type="Gene3D" id="3.10.20.90">
    <property type="entry name" value="Phosphatidylinositol 3-kinase Catalytic Subunit, Chain A, domain 1"/>
    <property type="match status" value="1"/>
</dbReference>
<comment type="catalytic activity">
    <reaction evidence="1">
        <text>Thiol-dependent hydrolysis of ester, thioester, amide, peptide and isopeptide bonds formed by the C-terminal Gly of ubiquitin (a 76-residue protein attached to proteins as an intracellular targeting signal).</text>
        <dbReference type="EC" id="3.4.19.12"/>
    </reaction>
</comment>